<evidence type="ECO:0000313" key="1">
    <source>
        <dbReference type="EMBL" id="KAK7814549.1"/>
    </source>
</evidence>
<dbReference type="SUPFAM" id="SSF54495">
    <property type="entry name" value="UBC-like"/>
    <property type="match status" value="1"/>
</dbReference>
<protein>
    <submittedName>
        <fullName evidence="1">Uncharacterized protein</fullName>
    </submittedName>
</protein>
<dbReference type="EMBL" id="JBBHLL010000122">
    <property type="protein sequence ID" value="KAK7814549.1"/>
    <property type="molecule type" value="Genomic_DNA"/>
</dbReference>
<keyword evidence="2" id="KW-1185">Reference proteome</keyword>
<dbReference type="Gene3D" id="3.10.110.10">
    <property type="entry name" value="Ubiquitin Conjugating Enzyme"/>
    <property type="match status" value="1"/>
</dbReference>
<accession>A0AAW0IJ46</accession>
<proteinExistence type="predicted"/>
<comment type="caution">
    <text evidence="1">The sequence shown here is derived from an EMBL/GenBank/DDBJ whole genome shotgun (WGS) entry which is preliminary data.</text>
</comment>
<dbReference type="InterPro" id="IPR016135">
    <property type="entry name" value="UBQ-conjugating_enzyme/RWD"/>
</dbReference>
<dbReference type="Proteomes" id="UP001488838">
    <property type="component" value="Unassembled WGS sequence"/>
</dbReference>
<evidence type="ECO:0000313" key="2">
    <source>
        <dbReference type="Proteomes" id="UP001488838"/>
    </source>
</evidence>
<dbReference type="AlphaFoldDB" id="A0AAW0IJ46"/>
<name>A0AAW0IJ46_MYOGA</name>
<reference evidence="1 2" key="1">
    <citation type="journal article" date="2023" name="bioRxiv">
        <title>Conserved and derived expression patterns and positive selection on dental genes reveal complex evolutionary context of ever-growing rodent molars.</title>
        <authorList>
            <person name="Calamari Z.T."/>
            <person name="Song A."/>
            <person name="Cohen E."/>
            <person name="Akter M."/>
            <person name="Roy R.D."/>
            <person name="Hallikas O."/>
            <person name="Christensen M.M."/>
            <person name="Li P."/>
            <person name="Marangoni P."/>
            <person name="Jernvall J."/>
            <person name="Klein O.D."/>
        </authorList>
    </citation>
    <scope>NUCLEOTIDE SEQUENCE [LARGE SCALE GENOMIC DNA]</scope>
    <source>
        <strain evidence="1">V071</strain>
    </source>
</reference>
<organism evidence="1 2">
    <name type="scientific">Myodes glareolus</name>
    <name type="common">Bank vole</name>
    <name type="synonym">Clethrionomys glareolus</name>
    <dbReference type="NCBI Taxonomy" id="447135"/>
    <lineage>
        <taxon>Eukaryota</taxon>
        <taxon>Metazoa</taxon>
        <taxon>Chordata</taxon>
        <taxon>Craniata</taxon>
        <taxon>Vertebrata</taxon>
        <taxon>Euteleostomi</taxon>
        <taxon>Mammalia</taxon>
        <taxon>Eutheria</taxon>
        <taxon>Euarchontoglires</taxon>
        <taxon>Glires</taxon>
        <taxon>Rodentia</taxon>
        <taxon>Myomorpha</taxon>
        <taxon>Muroidea</taxon>
        <taxon>Cricetidae</taxon>
        <taxon>Arvicolinae</taxon>
        <taxon>Myodes</taxon>
    </lineage>
</organism>
<gene>
    <name evidence="1" type="ORF">U0070_005852</name>
</gene>
<sequence>MKVIMSGMSSSNGVVDPRVTSVLAKWQNSHSLKVTLEELRRLMMSKENMTLTQPPEGQCYSN</sequence>